<organism evidence="1 2">
    <name type="scientific">Sphingobium xenophagum</name>
    <dbReference type="NCBI Taxonomy" id="121428"/>
    <lineage>
        <taxon>Bacteria</taxon>
        <taxon>Pseudomonadati</taxon>
        <taxon>Pseudomonadota</taxon>
        <taxon>Alphaproteobacteria</taxon>
        <taxon>Sphingomonadales</taxon>
        <taxon>Sphingomonadaceae</taxon>
        <taxon>Sphingobium</taxon>
    </lineage>
</organism>
<proteinExistence type="predicted"/>
<name>A0ABU1X1C2_SPHXE</name>
<dbReference type="Proteomes" id="UP001267638">
    <property type="component" value="Unassembled WGS sequence"/>
</dbReference>
<evidence type="ECO:0000313" key="2">
    <source>
        <dbReference type="Proteomes" id="UP001267638"/>
    </source>
</evidence>
<reference evidence="1 2" key="1">
    <citation type="submission" date="2023-07" db="EMBL/GenBank/DDBJ databases">
        <title>Sorghum-associated microbial communities from plants grown in Nebraska, USA.</title>
        <authorList>
            <person name="Schachtman D."/>
        </authorList>
    </citation>
    <scope>NUCLEOTIDE SEQUENCE [LARGE SCALE GENOMIC DNA]</scope>
    <source>
        <strain evidence="1 2">4256</strain>
    </source>
</reference>
<comment type="caution">
    <text evidence="1">The sequence shown here is derived from an EMBL/GenBank/DDBJ whole genome shotgun (WGS) entry which is preliminary data.</text>
</comment>
<accession>A0ABU1X1C2</accession>
<sequence>MIGSVVAAGTNAISIGEADSEIIIHAAPTDWISPPKFDARLAIQIARKVGMEKGDGA</sequence>
<evidence type="ECO:0000313" key="1">
    <source>
        <dbReference type="EMBL" id="MDR7155344.1"/>
    </source>
</evidence>
<protein>
    <submittedName>
        <fullName evidence="1">Uncharacterized protein</fullName>
    </submittedName>
</protein>
<keyword evidence="2" id="KW-1185">Reference proteome</keyword>
<dbReference type="EMBL" id="JAVDWV010000009">
    <property type="protein sequence ID" value="MDR7155344.1"/>
    <property type="molecule type" value="Genomic_DNA"/>
</dbReference>
<gene>
    <name evidence="1" type="ORF">J2W40_002171</name>
</gene>